<dbReference type="CDD" id="cd03457">
    <property type="entry name" value="intradiol_dioxygenase_like"/>
    <property type="match status" value="1"/>
</dbReference>
<keyword evidence="4" id="KW-1185">Reference proteome</keyword>
<comment type="caution">
    <text evidence="3">The sequence shown here is derived from an EMBL/GenBank/DDBJ whole genome shotgun (WGS) entry which is preliminary data.</text>
</comment>
<evidence type="ECO:0000313" key="4">
    <source>
        <dbReference type="Proteomes" id="UP000053317"/>
    </source>
</evidence>
<dbReference type="Gene3D" id="2.60.130.10">
    <property type="entry name" value="Aromatic compound dioxygenase"/>
    <property type="match status" value="1"/>
</dbReference>
<dbReference type="PANTHER" id="PTHR34315">
    <property type="match status" value="1"/>
</dbReference>
<keyword evidence="3" id="KW-0223">Dioxygenase</keyword>
<name>A0A0G2EIE2_PHACM</name>
<keyword evidence="1" id="KW-0732">Signal</keyword>
<dbReference type="AlphaFoldDB" id="A0A0G2EIE2"/>
<keyword evidence="3" id="KW-0560">Oxidoreductase</keyword>
<gene>
    <name evidence="3" type="ORF">UCRPC4_g03346</name>
</gene>
<dbReference type="GO" id="GO:0016702">
    <property type="term" value="F:oxidoreductase activity, acting on single donors with incorporation of molecular oxygen, incorporation of two atoms of oxygen"/>
    <property type="evidence" value="ECO:0007669"/>
    <property type="project" value="InterPro"/>
</dbReference>
<dbReference type="InterPro" id="IPR000627">
    <property type="entry name" value="Intradiol_dOase_C"/>
</dbReference>
<reference evidence="3 4" key="2">
    <citation type="submission" date="2015-05" db="EMBL/GenBank/DDBJ databases">
        <authorList>
            <person name="Morales-Cruz A."/>
            <person name="Amrine K.C."/>
            <person name="Cantu D."/>
        </authorList>
    </citation>
    <scope>NUCLEOTIDE SEQUENCE [LARGE SCALE GENOMIC DNA]</scope>
    <source>
        <strain evidence="3">UCRPC4</strain>
    </source>
</reference>
<evidence type="ECO:0000259" key="2">
    <source>
        <dbReference type="Pfam" id="PF00775"/>
    </source>
</evidence>
<dbReference type="Pfam" id="PF00775">
    <property type="entry name" value="Dioxygenase_C"/>
    <property type="match status" value="1"/>
</dbReference>
<feature type="signal peptide" evidence="1">
    <location>
        <begin position="1"/>
        <end position="21"/>
    </location>
</feature>
<protein>
    <submittedName>
        <fullName evidence="3">Putative extracellular dioxygenase</fullName>
    </submittedName>
</protein>
<dbReference type="Proteomes" id="UP000053317">
    <property type="component" value="Unassembled WGS sequence"/>
</dbReference>
<organism evidence="3 4">
    <name type="scientific">Phaeomoniella chlamydospora</name>
    <name type="common">Phaeoacremonium chlamydosporum</name>
    <dbReference type="NCBI Taxonomy" id="158046"/>
    <lineage>
        <taxon>Eukaryota</taxon>
        <taxon>Fungi</taxon>
        <taxon>Dikarya</taxon>
        <taxon>Ascomycota</taxon>
        <taxon>Pezizomycotina</taxon>
        <taxon>Eurotiomycetes</taxon>
        <taxon>Chaetothyriomycetidae</taxon>
        <taxon>Phaeomoniellales</taxon>
        <taxon>Phaeomoniellaceae</taxon>
        <taxon>Phaeomoniella</taxon>
    </lineage>
</organism>
<feature type="chain" id="PRO_5002543590" evidence="1">
    <location>
        <begin position="22"/>
        <end position="354"/>
    </location>
</feature>
<evidence type="ECO:0000256" key="1">
    <source>
        <dbReference type="SAM" id="SignalP"/>
    </source>
</evidence>
<proteinExistence type="predicted"/>
<dbReference type="EMBL" id="LCWF01000079">
    <property type="protein sequence ID" value="KKY22159.1"/>
    <property type="molecule type" value="Genomic_DNA"/>
</dbReference>
<dbReference type="GO" id="GO:0008199">
    <property type="term" value="F:ferric iron binding"/>
    <property type="evidence" value="ECO:0007669"/>
    <property type="project" value="InterPro"/>
</dbReference>
<dbReference type="PANTHER" id="PTHR34315:SF1">
    <property type="entry name" value="INTRADIOL RING-CLEAVAGE DIOXYGENASES DOMAIN-CONTAINING PROTEIN-RELATED"/>
    <property type="match status" value="1"/>
</dbReference>
<feature type="domain" description="Intradiol ring-cleavage dioxygenases" evidence="2">
    <location>
        <begin position="149"/>
        <end position="233"/>
    </location>
</feature>
<dbReference type="InterPro" id="IPR015889">
    <property type="entry name" value="Intradiol_dOase_core"/>
</dbReference>
<dbReference type="OrthoDB" id="121380at2759"/>
<dbReference type="SUPFAM" id="SSF49482">
    <property type="entry name" value="Aromatic compound dioxygenase"/>
    <property type="match status" value="1"/>
</dbReference>
<accession>A0A0G2EIE2</accession>
<sequence length="354" mass="38402">MVQLALFSTVLVAALASVGTAHPGHNVQEEALERREFLKNNVRSIDTCASHLNTRGHAQRSLERRQKLAEELRRKRAIASLPYLKARDVDTVLNTSHLSNVTGYLTSDGQIDESVLFSDNTSCVLQPDVTQGPYYVSGELIRRNITEGIGGVPLTIDIQLVDTSTCEPVPNIYLDFWHCNATGVYSGIVESGNGNSGDSANINSTFLRGIQESDSDGVVQFDSIMPGHYLSRTNHIHILAHSPNASTVYPNNTLGTNQLTATHVGQLFFDQDLITQFEAAEPYATNTQEVTENADDSILAEEADTSDPIVEYVLLGDSIEDGVLAWITIGINVTETSTVNAAAYYGENGGVADE</sequence>
<reference evidence="3 4" key="1">
    <citation type="submission" date="2015-05" db="EMBL/GenBank/DDBJ databases">
        <title>Distinctive expansion of gene families associated with plant cell wall degradation and secondary metabolism in the genomes of grapevine trunk pathogens.</title>
        <authorList>
            <person name="Lawrence D.P."/>
            <person name="Travadon R."/>
            <person name="Rolshausen P.E."/>
            <person name="Baumgartner K."/>
        </authorList>
    </citation>
    <scope>NUCLEOTIDE SEQUENCE [LARGE SCALE GENOMIC DNA]</scope>
    <source>
        <strain evidence="3">UCRPC4</strain>
    </source>
</reference>
<evidence type="ECO:0000313" key="3">
    <source>
        <dbReference type="EMBL" id="KKY22159.1"/>
    </source>
</evidence>